<proteinExistence type="predicted"/>
<dbReference type="Pfam" id="PF07459">
    <property type="entry name" value="CTX_RstB"/>
    <property type="match status" value="1"/>
</dbReference>
<dbReference type="InterPro" id="IPR010008">
    <property type="entry name" value="Vibrio_Phage_CTX_RstB"/>
</dbReference>
<reference evidence="1 4" key="1">
    <citation type="submission" date="2020-11" db="EMBL/GenBank/DDBJ databases">
        <title>Vibrio nitrifigilis sp. nov., a marine nitrogen-fixing bacterium isolated from the lagoon sediment of an islet inside an atoll.</title>
        <authorList>
            <person name="Wang L.-T."/>
            <person name="Shieh W.Y."/>
        </authorList>
    </citation>
    <scope>NUCLEOTIDE SEQUENCE [LARGE SCALE GENOMIC DNA]</scope>
    <source>
        <strain evidence="1 4">NFV-1</strain>
    </source>
</reference>
<accession>A0ABS0GE14</accession>
<evidence type="ECO:0000313" key="4">
    <source>
        <dbReference type="Proteomes" id="UP000597206"/>
    </source>
</evidence>
<organism evidence="1 4">
    <name type="scientific">Vibrio nitrifigilis</name>
    <dbReference type="NCBI Taxonomy" id="2789781"/>
    <lineage>
        <taxon>Bacteria</taxon>
        <taxon>Pseudomonadati</taxon>
        <taxon>Pseudomonadota</taxon>
        <taxon>Gammaproteobacteria</taxon>
        <taxon>Vibrionales</taxon>
        <taxon>Vibrionaceae</taxon>
        <taxon>Vibrio</taxon>
    </lineage>
</organism>
<dbReference type="EMBL" id="JADPMR010000002">
    <property type="protein sequence ID" value="MBF9001583.1"/>
    <property type="molecule type" value="Genomic_DNA"/>
</dbReference>
<keyword evidence="4" id="KW-1185">Reference proteome</keyword>
<dbReference type="RefSeq" id="WP_196123146.1">
    <property type="nucleotide sequence ID" value="NZ_JADPMR010000001.1"/>
</dbReference>
<dbReference type="Proteomes" id="UP000597206">
    <property type="component" value="Unassembled WGS sequence"/>
</dbReference>
<sequence>MANTIRAHILGCEHSQGTSKGSNRPYNFAVVNILGANDGWTESQSGRCTRVGLMQKTVPMSTDNLSLLHKLQTFENQFPLECDLVLDVDPNNIQKNWVVDIKPIQK</sequence>
<comment type="caution">
    <text evidence="1">The sequence shown here is derived from an EMBL/GenBank/DDBJ whole genome shotgun (WGS) entry which is preliminary data.</text>
</comment>
<evidence type="ECO:0000313" key="1">
    <source>
        <dbReference type="EMBL" id="MBF9000488.1"/>
    </source>
</evidence>
<protein>
    <submittedName>
        <fullName evidence="1">Uncharacterized protein</fullName>
    </submittedName>
</protein>
<dbReference type="EMBL" id="JADPMR010000001">
    <property type="protein sequence ID" value="MBF9000488.1"/>
    <property type="molecule type" value="Genomic_DNA"/>
</dbReference>
<evidence type="ECO:0000313" key="3">
    <source>
        <dbReference type="EMBL" id="MBF9002645.1"/>
    </source>
</evidence>
<name>A0ABS0GE14_9VIBR</name>
<gene>
    <name evidence="1" type="ORF">I1A42_07930</name>
    <name evidence="2" type="ORF">I1A42_13865</name>
    <name evidence="3" type="ORF">I1A42_19405</name>
</gene>
<dbReference type="EMBL" id="JADPMR010000004">
    <property type="protein sequence ID" value="MBF9002645.1"/>
    <property type="molecule type" value="Genomic_DNA"/>
</dbReference>
<evidence type="ECO:0000313" key="2">
    <source>
        <dbReference type="EMBL" id="MBF9001583.1"/>
    </source>
</evidence>